<dbReference type="Proteomes" id="UP000265703">
    <property type="component" value="Unassembled WGS sequence"/>
</dbReference>
<organism evidence="1 2">
    <name type="scientific">Glomus cerebriforme</name>
    <dbReference type="NCBI Taxonomy" id="658196"/>
    <lineage>
        <taxon>Eukaryota</taxon>
        <taxon>Fungi</taxon>
        <taxon>Fungi incertae sedis</taxon>
        <taxon>Mucoromycota</taxon>
        <taxon>Glomeromycotina</taxon>
        <taxon>Glomeromycetes</taxon>
        <taxon>Glomerales</taxon>
        <taxon>Glomeraceae</taxon>
        <taxon>Glomus</taxon>
    </lineage>
</organism>
<keyword evidence="2" id="KW-1185">Reference proteome</keyword>
<dbReference type="AlphaFoldDB" id="A0A397S7N4"/>
<dbReference type="STRING" id="658196.A0A397S7N4"/>
<dbReference type="OrthoDB" id="2402404at2759"/>
<gene>
    <name evidence="1" type="ORF">C1645_838059</name>
</gene>
<protein>
    <submittedName>
        <fullName evidence="1">Uncharacterized protein</fullName>
    </submittedName>
</protein>
<evidence type="ECO:0000313" key="1">
    <source>
        <dbReference type="EMBL" id="RIA80789.1"/>
    </source>
</evidence>
<evidence type="ECO:0000313" key="2">
    <source>
        <dbReference type="Proteomes" id="UP000265703"/>
    </source>
</evidence>
<accession>A0A397S7N4</accession>
<sequence>MHINGYTVELLINDVPLKEFIISTADLETSTTGKSFVYNETSKKRESLSYSHFALVPKIPSNYVIKVSSDNVSKKKPMLAYIYVDGVNDSTSLRLITDSPSYKDGFKSKNRQYKHNFQFNTSSFTKSSKNNNGLGSVSVYFYKARILSNHIGIKDRKDTLNYDNFLDRKFPFTCQDIGVMTKFGSGVSYKQPKNLMKTIKPLIKFGNSPIAVLHLHYRPYEWFVKKNICGFNGIISHHKFFGRKWANNEKDDDESNIKKKIPINKDNDQITSSVIKKEEIAIIDPSLIKKEDDSTLLSNIKKKKNYNNSTIPSSKKKKKEDVSSSIVTIKKEDSMIIKEENVKIEDKNLGVVKQEKEFQSQNSINLGKRKRKCKYRTVIEILDSDDEDRDIICLD</sequence>
<proteinExistence type="predicted"/>
<comment type="caution">
    <text evidence="1">The sequence shown here is derived from an EMBL/GenBank/DDBJ whole genome shotgun (WGS) entry which is preliminary data.</text>
</comment>
<dbReference type="EMBL" id="QKYT01000896">
    <property type="protein sequence ID" value="RIA80789.1"/>
    <property type="molecule type" value="Genomic_DNA"/>
</dbReference>
<reference evidence="1 2" key="1">
    <citation type="submission" date="2018-06" db="EMBL/GenBank/DDBJ databases">
        <title>Comparative genomics reveals the genomic features of Rhizophagus irregularis, R. cerebriforme, R. diaphanum and Gigaspora rosea, and their symbiotic lifestyle signature.</title>
        <authorList>
            <person name="Morin E."/>
            <person name="San Clemente H."/>
            <person name="Chen E.C.H."/>
            <person name="De La Providencia I."/>
            <person name="Hainaut M."/>
            <person name="Kuo A."/>
            <person name="Kohler A."/>
            <person name="Murat C."/>
            <person name="Tang N."/>
            <person name="Roy S."/>
            <person name="Loubradou J."/>
            <person name="Henrissat B."/>
            <person name="Grigoriev I.V."/>
            <person name="Corradi N."/>
            <person name="Roux C."/>
            <person name="Martin F.M."/>
        </authorList>
    </citation>
    <scope>NUCLEOTIDE SEQUENCE [LARGE SCALE GENOMIC DNA]</scope>
    <source>
        <strain evidence="1 2">DAOM 227022</strain>
    </source>
</reference>
<name>A0A397S7N4_9GLOM</name>